<evidence type="ECO:0000259" key="4">
    <source>
        <dbReference type="Pfam" id="PF02776"/>
    </source>
</evidence>
<dbReference type="InterPro" id="IPR029061">
    <property type="entry name" value="THDP-binding"/>
</dbReference>
<accession>A0AAU7CJC1</accession>
<dbReference type="GO" id="GO:0030976">
    <property type="term" value="F:thiamine pyrophosphate binding"/>
    <property type="evidence" value="ECO:0007669"/>
    <property type="project" value="InterPro"/>
</dbReference>
<organism evidence="5">
    <name type="scientific">Singulisphaera sp. Ch08</name>
    <dbReference type="NCBI Taxonomy" id="3120278"/>
    <lineage>
        <taxon>Bacteria</taxon>
        <taxon>Pseudomonadati</taxon>
        <taxon>Planctomycetota</taxon>
        <taxon>Planctomycetia</taxon>
        <taxon>Isosphaerales</taxon>
        <taxon>Isosphaeraceae</taxon>
        <taxon>Singulisphaera</taxon>
    </lineage>
</organism>
<dbReference type="RefSeq" id="WP_406698057.1">
    <property type="nucleotide sequence ID" value="NZ_CP155447.1"/>
</dbReference>
<dbReference type="PANTHER" id="PTHR18968">
    <property type="entry name" value="THIAMINE PYROPHOSPHATE ENZYMES"/>
    <property type="match status" value="1"/>
</dbReference>
<dbReference type="AlphaFoldDB" id="A0AAU7CJC1"/>
<protein>
    <submittedName>
        <fullName evidence="5">Acetolactate synthase large subunit</fullName>
    </submittedName>
</protein>
<proteinExistence type="inferred from homology"/>
<evidence type="ECO:0000256" key="1">
    <source>
        <dbReference type="ARBA" id="ARBA00007812"/>
    </source>
</evidence>
<dbReference type="NCBIfam" id="NF005760">
    <property type="entry name" value="PRK07586.1"/>
    <property type="match status" value="1"/>
</dbReference>
<name>A0AAU7CJC1_9BACT</name>
<feature type="domain" description="Thiamine pyrophosphate enzyme TPP-binding" evidence="3">
    <location>
        <begin position="378"/>
        <end position="515"/>
    </location>
</feature>
<evidence type="ECO:0000256" key="2">
    <source>
        <dbReference type="ARBA" id="ARBA00023052"/>
    </source>
</evidence>
<dbReference type="InterPro" id="IPR045229">
    <property type="entry name" value="TPP_enz"/>
</dbReference>
<reference evidence="5" key="1">
    <citation type="submission" date="2024-05" db="EMBL/GenBank/DDBJ databases">
        <title>Planctomycetes of the genus Singulisphaera possess chitinolytic capabilities.</title>
        <authorList>
            <person name="Ivanova A."/>
        </authorList>
    </citation>
    <scope>NUCLEOTIDE SEQUENCE</scope>
    <source>
        <strain evidence="5">Ch08T</strain>
    </source>
</reference>
<dbReference type="Gene3D" id="3.40.50.970">
    <property type="match status" value="2"/>
</dbReference>
<dbReference type="InterPro" id="IPR011766">
    <property type="entry name" value="TPP_enzyme_TPP-bd"/>
</dbReference>
<comment type="similarity">
    <text evidence="1">Belongs to the TPP enzyme family.</text>
</comment>
<evidence type="ECO:0000313" key="5">
    <source>
        <dbReference type="EMBL" id="XBH05250.1"/>
    </source>
</evidence>
<dbReference type="EMBL" id="CP155447">
    <property type="protein sequence ID" value="XBH05250.1"/>
    <property type="molecule type" value="Genomic_DNA"/>
</dbReference>
<dbReference type="GO" id="GO:0044281">
    <property type="term" value="P:small molecule metabolic process"/>
    <property type="evidence" value="ECO:0007669"/>
    <property type="project" value="UniProtKB-ARBA"/>
</dbReference>
<dbReference type="SUPFAM" id="SSF52518">
    <property type="entry name" value="Thiamin diphosphate-binding fold (THDP-binding)"/>
    <property type="match status" value="2"/>
</dbReference>
<dbReference type="Pfam" id="PF02776">
    <property type="entry name" value="TPP_enzyme_N"/>
    <property type="match status" value="1"/>
</dbReference>
<sequence length="534" mass="56139">MNGAQSLFKSLVDAGITTCFANPGTSEMLLVYEMGMTDEVRPVLCLQEDVVTGAADGYGRMKGTPAFTLLHVACGFANGIAMLHNAARANTPVINVVGANASYHQPNYPEHELVNGRVTDLARAVSHWCCESRSGSHLGELGAEAAALAKTGKVCTIVAPNDSHWEDATPPPIPPSPSGRPQVAPEAIASAAAMLSNGKKTGLVLGNLALQGEALEIAGRIAAKTGAVLLAETFPSRYLSRGEGRPPVDIIPYEYEMGTKFLEPFEQLVFVGAAFPVATFAYKNKPTLKSPPGCDLFAMASTEVDLEIALESLAEATGATGVPASRQPRTQAAPPSGELTAAAIGQVLSLLLPTDAILVDEAATNGPPIYEATKGAPAHDYLNPTNGGAIGGGMPLALGAAIACPDRKVVLLQADGSGMYTVQALWSMAREEADVIIIVLKNDAYAILGLEMARVRESETNAKMKSMLELGHPAIDWVDIATGLGVPATRAGTAEEFRQRFEAALGVKGPRLIECQIAFPKEWPALEELIHRTR</sequence>
<evidence type="ECO:0000259" key="3">
    <source>
        <dbReference type="Pfam" id="PF02775"/>
    </source>
</evidence>
<feature type="domain" description="Thiamine pyrophosphate enzyme N-terminal TPP-binding" evidence="4">
    <location>
        <begin position="1"/>
        <end position="111"/>
    </location>
</feature>
<keyword evidence="2" id="KW-0786">Thiamine pyrophosphate</keyword>
<dbReference type="Pfam" id="PF02775">
    <property type="entry name" value="TPP_enzyme_C"/>
    <property type="match status" value="1"/>
</dbReference>
<dbReference type="CDD" id="cd07035">
    <property type="entry name" value="TPP_PYR_POX_like"/>
    <property type="match status" value="1"/>
</dbReference>
<dbReference type="PANTHER" id="PTHR18968:SF86">
    <property type="entry name" value="ACETOLACTATE SYNTHASE LARGE SUBUNIT ILVX-RELATED"/>
    <property type="match status" value="1"/>
</dbReference>
<dbReference type="InterPro" id="IPR012001">
    <property type="entry name" value="Thiamin_PyroP_enz_TPP-bd_dom"/>
</dbReference>
<dbReference type="GO" id="GO:0050660">
    <property type="term" value="F:flavin adenine dinucleotide binding"/>
    <property type="evidence" value="ECO:0007669"/>
    <property type="project" value="TreeGrafter"/>
</dbReference>
<gene>
    <name evidence="5" type="ORF">V5E97_04310</name>
</gene>
<dbReference type="GO" id="GO:0003984">
    <property type="term" value="F:acetolactate synthase activity"/>
    <property type="evidence" value="ECO:0007669"/>
    <property type="project" value="TreeGrafter"/>
</dbReference>
<dbReference type="CDD" id="cd02002">
    <property type="entry name" value="TPP_BFDC"/>
    <property type="match status" value="1"/>
</dbReference>